<name>A0AAX1NB19_9BACT</name>
<evidence type="ECO:0000256" key="1">
    <source>
        <dbReference type="ARBA" id="ARBA00038310"/>
    </source>
</evidence>
<dbReference type="EMBL" id="CP076133">
    <property type="protein sequence ID" value="QWG04191.1"/>
    <property type="molecule type" value="Genomic_DNA"/>
</dbReference>
<dbReference type="PANTHER" id="PTHR43569:SF2">
    <property type="entry name" value="AMIDOHYDROLASE-RELATED DOMAIN-CONTAINING PROTEIN"/>
    <property type="match status" value="1"/>
</dbReference>
<accession>A0AAX1NB19</accession>
<evidence type="ECO:0000313" key="4">
    <source>
        <dbReference type="Proteomes" id="UP000678679"/>
    </source>
</evidence>
<dbReference type="Pfam" id="PF04909">
    <property type="entry name" value="Amidohydro_2"/>
    <property type="match status" value="1"/>
</dbReference>
<reference evidence="3 4" key="1">
    <citation type="submission" date="2021-05" db="EMBL/GenBank/DDBJ databases">
        <title>Comparative genomic studies on the polysaccharide-degrading batcterial strains of the Flammeovirga genus.</title>
        <authorList>
            <person name="Zewei F."/>
            <person name="Zheng Z."/>
            <person name="Yu L."/>
            <person name="Ruyue G."/>
            <person name="Yanhong M."/>
            <person name="Yuanyuan C."/>
            <person name="Jingyan G."/>
            <person name="Wenjun H."/>
        </authorList>
    </citation>
    <scope>NUCLEOTIDE SEQUENCE [LARGE SCALE GENOMIC DNA]</scope>
    <source>
        <strain evidence="3 4">NBRC:100898</strain>
    </source>
</reference>
<comment type="similarity">
    <text evidence="1">Belongs to the metallo-dependent hydrolases superfamily.</text>
</comment>
<protein>
    <submittedName>
        <fullName evidence="3">Amidohydrolase family protein</fullName>
    </submittedName>
</protein>
<sequence>MKKIDAHHHLWKYSPVEHAWINDEMSVLKQDYLPKQLWEEMSKSGYEGCVAVQASQTEQETQFLLQEASVNPFILGVVGWVNLSNSSIKDRLQYFSKFSDFKGVRHVLQDEEDDQFMLREEFLRGIAALKEFDLTYDILIFPKHLPFAKELVEKFPEQPFVIDHIAKPEIKEGKFEPWASDLKKIAHYPNVMCKLSGMVTEADWKQWTKEELHQYIQVVVDAFGVDRLMIGSDWPVCKLAGEYSEVMQVVEDFFTDANDRKKVMGENAMSFYNLTLKNQEVNI</sequence>
<proteinExistence type="inferred from homology"/>
<dbReference type="InterPro" id="IPR006680">
    <property type="entry name" value="Amidohydro-rel"/>
</dbReference>
<evidence type="ECO:0000259" key="2">
    <source>
        <dbReference type="Pfam" id="PF04909"/>
    </source>
</evidence>
<dbReference type="KEGG" id="fya:KMW28_25195"/>
<keyword evidence="4" id="KW-1185">Reference proteome</keyword>
<gene>
    <name evidence="3" type="ORF">KMW28_25195</name>
</gene>
<dbReference type="PANTHER" id="PTHR43569">
    <property type="entry name" value="AMIDOHYDROLASE"/>
    <property type="match status" value="1"/>
</dbReference>
<dbReference type="GO" id="GO:0016787">
    <property type="term" value="F:hydrolase activity"/>
    <property type="evidence" value="ECO:0007669"/>
    <property type="project" value="InterPro"/>
</dbReference>
<dbReference type="Gene3D" id="3.20.20.140">
    <property type="entry name" value="Metal-dependent hydrolases"/>
    <property type="match status" value="1"/>
</dbReference>
<dbReference type="SUPFAM" id="SSF51556">
    <property type="entry name" value="Metallo-dependent hydrolases"/>
    <property type="match status" value="1"/>
</dbReference>
<dbReference type="RefSeq" id="WP_169663679.1">
    <property type="nucleotide sequence ID" value="NZ_CP076133.1"/>
</dbReference>
<evidence type="ECO:0000313" key="3">
    <source>
        <dbReference type="EMBL" id="QWG04191.1"/>
    </source>
</evidence>
<feature type="domain" description="Amidohydrolase-related" evidence="2">
    <location>
        <begin position="4"/>
        <end position="274"/>
    </location>
</feature>
<dbReference type="AlphaFoldDB" id="A0AAX1NB19"/>
<dbReference type="InterPro" id="IPR052350">
    <property type="entry name" value="Metallo-dep_Lactonases"/>
</dbReference>
<dbReference type="InterPro" id="IPR032466">
    <property type="entry name" value="Metal_Hydrolase"/>
</dbReference>
<organism evidence="3 4">
    <name type="scientific">Flammeovirga yaeyamensis</name>
    <dbReference type="NCBI Taxonomy" id="367791"/>
    <lineage>
        <taxon>Bacteria</taxon>
        <taxon>Pseudomonadati</taxon>
        <taxon>Bacteroidota</taxon>
        <taxon>Cytophagia</taxon>
        <taxon>Cytophagales</taxon>
        <taxon>Flammeovirgaceae</taxon>
        <taxon>Flammeovirga</taxon>
    </lineage>
</organism>
<dbReference type="Proteomes" id="UP000678679">
    <property type="component" value="Chromosome 2"/>
</dbReference>